<evidence type="ECO:0000256" key="11">
    <source>
        <dbReference type="ARBA" id="ARBA00080475"/>
    </source>
</evidence>
<keyword evidence="4" id="KW-0963">Cytoplasm</keyword>
<dbReference type="Gene3D" id="3.90.79.10">
    <property type="entry name" value="Nucleoside Triphosphate Pyrophosphohydrolase"/>
    <property type="match status" value="1"/>
</dbReference>
<evidence type="ECO:0000256" key="10">
    <source>
        <dbReference type="ARBA" id="ARBA00071467"/>
    </source>
</evidence>
<dbReference type="EMBL" id="BMAT01000859">
    <property type="protein sequence ID" value="GFR74727.1"/>
    <property type="molecule type" value="Genomic_DNA"/>
</dbReference>
<evidence type="ECO:0000256" key="5">
    <source>
        <dbReference type="ARBA" id="ARBA00022801"/>
    </source>
</evidence>
<dbReference type="GO" id="GO:0019693">
    <property type="term" value="P:ribose phosphate metabolic process"/>
    <property type="evidence" value="ECO:0007669"/>
    <property type="project" value="TreeGrafter"/>
</dbReference>
<gene>
    <name evidence="12" type="ORF">ElyMa_000437000</name>
</gene>
<reference evidence="12 13" key="1">
    <citation type="journal article" date="2021" name="Elife">
        <title>Chloroplast acquisition without the gene transfer in kleptoplastic sea slugs, Plakobranchus ocellatus.</title>
        <authorList>
            <person name="Maeda T."/>
            <person name="Takahashi S."/>
            <person name="Yoshida T."/>
            <person name="Shimamura S."/>
            <person name="Takaki Y."/>
            <person name="Nagai Y."/>
            <person name="Toyoda A."/>
            <person name="Suzuki Y."/>
            <person name="Arimoto A."/>
            <person name="Ishii H."/>
            <person name="Satoh N."/>
            <person name="Nishiyama T."/>
            <person name="Hasebe M."/>
            <person name="Maruyama T."/>
            <person name="Minagawa J."/>
            <person name="Obokata J."/>
            <person name="Shigenobu S."/>
        </authorList>
    </citation>
    <scope>NUCLEOTIDE SEQUENCE [LARGE SCALE GENOMIC DNA]</scope>
</reference>
<keyword evidence="6" id="KW-0460">Magnesium</keyword>
<evidence type="ECO:0000256" key="3">
    <source>
        <dbReference type="ARBA" id="ARBA00011738"/>
    </source>
</evidence>
<dbReference type="NCBIfam" id="TIGR00052">
    <property type="entry name" value="nudix-type nucleoside diphosphatase, YffH/AdpP family"/>
    <property type="match status" value="1"/>
</dbReference>
<proteinExistence type="predicted"/>
<dbReference type="FunFam" id="3.90.79.10:FF:000035">
    <property type="entry name" value="Uridine diphosphate glucose pyrophosphatase"/>
    <property type="match status" value="1"/>
</dbReference>
<evidence type="ECO:0000256" key="7">
    <source>
        <dbReference type="ARBA" id="ARBA00051086"/>
    </source>
</evidence>
<comment type="cofactor">
    <cofactor evidence="1">
        <name>Mg(2+)</name>
        <dbReference type="ChEBI" id="CHEBI:18420"/>
    </cofactor>
</comment>
<dbReference type="PANTHER" id="PTHR11839">
    <property type="entry name" value="UDP/ADP-SUGAR PYROPHOSPHATASE"/>
    <property type="match status" value="1"/>
</dbReference>
<evidence type="ECO:0000256" key="9">
    <source>
        <dbReference type="ARBA" id="ARBA00066480"/>
    </source>
</evidence>
<dbReference type="CDD" id="cd18887">
    <property type="entry name" value="NUDIX_UGPPase_Nudt14"/>
    <property type="match status" value="1"/>
</dbReference>
<organism evidence="12 13">
    <name type="scientific">Elysia marginata</name>
    <dbReference type="NCBI Taxonomy" id="1093978"/>
    <lineage>
        <taxon>Eukaryota</taxon>
        <taxon>Metazoa</taxon>
        <taxon>Spiralia</taxon>
        <taxon>Lophotrochozoa</taxon>
        <taxon>Mollusca</taxon>
        <taxon>Gastropoda</taxon>
        <taxon>Heterobranchia</taxon>
        <taxon>Euthyneura</taxon>
        <taxon>Panpulmonata</taxon>
        <taxon>Sacoglossa</taxon>
        <taxon>Placobranchoidea</taxon>
        <taxon>Plakobranchidae</taxon>
        <taxon>Elysia</taxon>
    </lineage>
</organism>
<name>A0AAV4FN40_9GAST</name>
<dbReference type="GO" id="GO:0006753">
    <property type="term" value="P:nucleoside phosphate metabolic process"/>
    <property type="evidence" value="ECO:0007669"/>
    <property type="project" value="TreeGrafter"/>
</dbReference>
<keyword evidence="5" id="KW-0378">Hydrolase</keyword>
<dbReference type="PANTHER" id="PTHR11839:SF15">
    <property type="entry name" value="URIDINE DIPHOSPHATE GLUCOSE PYROPHOSPHATASE NUDT14"/>
    <property type="match status" value="1"/>
</dbReference>
<evidence type="ECO:0000313" key="13">
    <source>
        <dbReference type="Proteomes" id="UP000762676"/>
    </source>
</evidence>
<comment type="subunit">
    <text evidence="3">Homodimer.</text>
</comment>
<dbReference type="AlphaFoldDB" id="A0AAV4FN40"/>
<keyword evidence="13" id="KW-1185">Reference proteome</keyword>
<evidence type="ECO:0000256" key="6">
    <source>
        <dbReference type="ARBA" id="ARBA00022842"/>
    </source>
</evidence>
<dbReference type="GO" id="GO:0005737">
    <property type="term" value="C:cytoplasm"/>
    <property type="evidence" value="ECO:0007669"/>
    <property type="project" value="UniProtKB-SubCell"/>
</dbReference>
<dbReference type="SUPFAM" id="SSF55811">
    <property type="entry name" value="Nudix"/>
    <property type="match status" value="1"/>
</dbReference>
<protein>
    <recommendedName>
        <fullName evidence="10">Uridine diphosphate glucose pyrophosphatase NUDT14</fullName>
        <ecNumber evidence="9">3.6.1.45</ecNumber>
    </recommendedName>
    <alternativeName>
        <fullName evidence="11">Nucleoside diphosphate-linked moiety X motif 14</fullName>
    </alternativeName>
</protein>
<comment type="catalytic activity">
    <reaction evidence="7">
        <text>UDP-sugar + H2O = UMP + alpha-D-aldose 1-phosphate.</text>
        <dbReference type="EC" id="3.6.1.45"/>
    </reaction>
</comment>
<evidence type="ECO:0000256" key="1">
    <source>
        <dbReference type="ARBA" id="ARBA00001946"/>
    </source>
</evidence>
<dbReference type="InterPro" id="IPR004385">
    <property type="entry name" value="NDP_pyrophosphatase"/>
</dbReference>
<comment type="caution">
    <text evidence="12">The sequence shown here is derived from an EMBL/GenBank/DDBJ whole genome shotgun (WGS) entry which is preliminary data.</text>
</comment>
<evidence type="ECO:0000313" key="12">
    <source>
        <dbReference type="EMBL" id="GFR74727.1"/>
    </source>
</evidence>
<comment type="function">
    <text evidence="8">Hydrolyzes UDP-glucose to glucose 1-phosphate and UMP and ADP-ribose to ribose 5-phosphate and AMP. The physiological substrate is probably UDP-glucose. Poor activity on other substrates such as ADP-glucose, CDP-glucose, GDP-glucose and GDP-mannose.</text>
</comment>
<evidence type="ECO:0000256" key="4">
    <source>
        <dbReference type="ARBA" id="ARBA00022490"/>
    </source>
</evidence>
<dbReference type="EC" id="3.6.1.45" evidence="9"/>
<accession>A0AAV4FN40</accession>
<evidence type="ECO:0000256" key="2">
    <source>
        <dbReference type="ARBA" id="ARBA00004496"/>
    </source>
</evidence>
<evidence type="ECO:0000256" key="8">
    <source>
        <dbReference type="ARBA" id="ARBA00054674"/>
    </source>
</evidence>
<comment type="subcellular location">
    <subcellularLocation>
        <location evidence="2">Cytoplasm</location>
    </subcellularLocation>
</comment>
<dbReference type="GO" id="GO:0008768">
    <property type="term" value="F:UDP-sugar diphosphatase activity"/>
    <property type="evidence" value="ECO:0007669"/>
    <property type="project" value="UniProtKB-EC"/>
</dbReference>
<dbReference type="GO" id="GO:0046872">
    <property type="term" value="F:metal ion binding"/>
    <property type="evidence" value="ECO:0007669"/>
    <property type="project" value="InterPro"/>
</dbReference>
<dbReference type="InterPro" id="IPR015797">
    <property type="entry name" value="NUDIX_hydrolase-like_dom_sf"/>
</dbReference>
<dbReference type="Proteomes" id="UP000762676">
    <property type="component" value="Unassembled WGS sequence"/>
</dbReference>
<sequence length="220" mass="24528">MEDISNVSINPLINSNFLIPRRVKFVQNGQRKLWDGISEHSDVQILVFNASRNVFVFVKQFRPAVYLSRSKTSTPPNSSIETIDTQLFPGHLGVTIELCAGIVDKDLPAVEIAKAEVLEECGYDVPASNFLKITSCRNGTDIAGSQVTLYYVEVTDAMRVSSGGGLADEGEFIEVVEMSVKETRNLIFDESINREPCLLVALQWFFHNMYSQVKLEEGDS</sequence>